<dbReference type="EMBL" id="JAFFZE010000017">
    <property type="protein sequence ID" value="MCT2586187.1"/>
    <property type="molecule type" value="Genomic_DNA"/>
</dbReference>
<dbReference type="InterPro" id="IPR036259">
    <property type="entry name" value="MFS_trans_sf"/>
</dbReference>
<dbReference type="Pfam" id="PF08044">
    <property type="entry name" value="DUF1707"/>
    <property type="match status" value="1"/>
</dbReference>
<organism evidence="3 4">
    <name type="scientific">Actinophytocola gossypii</name>
    <dbReference type="NCBI Taxonomy" id="2812003"/>
    <lineage>
        <taxon>Bacteria</taxon>
        <taxon>Bacillati</taxon>
        <taxon>Actinomycetota</taxon>
        <taxon>Actinomycetes</taxon>
        <taxon>Pseudonocardiales</taxon>
        <taxon>Pseudonocardiaceae</taxon>
    </lineage>
</organism>
<reference evidence="3 4" key="1">
    <citation type="submission" date="2021-02" db="EMBL/GenBank/DDBJ databases">
        <title>Actinophytocola xerophila sp. nov., isolated from soil of cotton cropping field.</title>
        <authorList>
            <person name="Huang R."/>
            <person name="Chen X."/>
            <person name="Ge X."/>
            <person name="Liu W."/>
        </authorList>
    </citation>
    <scope>NUCLEOTIDE SEQUENCE [LARGE SCALE GENOMIC DNA]</scope>
    <source>
        <strain evidence="3 4">S1-96</strain>
    </source>
</reference>
<gene>
    <name evidence="3" type="ORF">JT362_24005</name>
</gene>
<keyword evidence="4" id="KW-1185">Reference proteome</keyword>
<keyword evidence="1" id="KW-0472">Membrane</keyword>
<dbReference type="RefSeq" id="WP_260193976.1">
    <property type="nucleotide sequence ID" value="NZ_JAFFZE010000017.1"/>
</dbReference>
<feature type="domain" description="DUF1707" evidence="2">
    <location>
        <begin position="4"/>
        <end position="56"/>
    </location>
</feature>
<evidence type="ECO:0000313" key="3">
    <source>
        <dbReference type="EMBL" id="MCT2586187.1"/>
    </source>
</evidence>
<accession>A0ABT2JE88</accession>
<keyword evidence="1" id="KW-0812">Transmembrane</keyword>
<evidence type="ECO:0000259" key="2">
    <source>
        <dbReference type="Pfam" id="PF08044"/>
    </source>
</evidence>
<feature type="transmembrane region" description="Helical" evidence="1">
    <location>
        <begin position="90"/>
        <end position="109"/>
    </location>
</feature>
<dbReference type="SUPFAM" id="SSF103473">
    <property type="entry name" value="MFS general substrate transporter"/>
    <property type="match status" value="1"/>
</dbReference>
<feature type="transmembrane region" description="Helical" evidence="1">
    <location>
        <begin position="115"/>
        <end position="137"/>
    </location>
</feature>
<keyword evidence="1" id="KW-1133">Transmembrane helix</keyword>
<evidence type="ECO:0000313" key="4">
    <source>
        <dbReference type="Proteomes" id="UP001156441"/>
    </source>
</evidence>
<evidence type="ECO:0000256" key="1">
    <source>
        <dbReference type="SAM" id="Phobius"/>
    </source>
</evidence>
<dbReference type="Proteomes" id="UP001156441">
    <property type="component" value="Unassembled WGS sequence"/>
</dbReference>
<protein>
    <submittedName>
        <fullName evidence="3">DUF1707 domain-containing protein</fullName>
    </submittedName>
</protein>
<comment type="caution">
    <text evidence="3">The sequence shown here is derived from an EMBL/GenBank/DDBJ whole genome shotgun (WGS) entry which is preliminary data.</text>
</comment>
<sequence length="147" mass="15587">MAEIRVSSAERADALAALGEHHSNGRLTPSEYELRCRRATDAVLRPELEALFDDLPAPHPDLSTSVAPRRAVPAYPEWPGGRERSRATRVLDAVGVLALLVGLPTAIVLTVAAGLWWTILVAVGVAVLAMVLGIAFTKDVTEGAAES</sequence>
<proteinExistence type="predicted"/>
<dbReference type="InterPro" id="IPR012551">
    <property type="entry name" value="DUF1707_SHOCT-like"/>
</dbReference>
<name>A0ABT2JE88_9PSEU</name>